<name>A0A7X2T0I8_9CLOT</name>
<sequence length="89" mass="10320">MLQCFGAYPPKNYSDYYKKLACELHKRSMYVEESGGLAMSYNDPQIGMNEDMIKSMKENHVTVLTASDAHYPCDVGRNIKRMQDILDRY</sequence>
<dbReference type="Gene3D" id="3.20.20.140">
    <property type="entry name" value="Metal-dependent hydrolases"/>
    <property type="match status" value="1"/>
</dbReference>
<dbReference type="EMBL" id="VULX01000003">
    <property type="protein sequence ID" value="MSR90569.1"/>
    <property type="molecule type" value="Genomic_DNA"/>
</dbReference>
<dbReference type="RefSeq" id="WP_154530455.1">
    <property type="nucleotide sequence ID" value="NZ_VULX01000003.1"/>
</dbReference>
<protein>
    <recommendedName>
        <fullName evidence="3">Histidinol-phosphatase</fullName>
    </recommendedName>
</protein>
<proteinExistence type="predicted"/>
<comment type="caution">
    <text evidence="1">The sequence shown here is derived from an EMBL/GenBank/DDBJ whole genome shotgun (WGS) entry which is preliminary data.</text>
</comment>
<gene>
    <name evidence="1" type="ORF">FYJ33_03855</name>
</gene>
<reference evidence="1 2" key="1">
    <citation type="submission" date="2019-08" db="EMBL/GenBank/DDBJ databases">
        <title>In-depth cultivation of the pig gut microbiome towards novel bacterial diversity and tailored functional studies.</title>
        <authorList>
            <person name="Wylensek D."/>
            <person name="Hitch T.C.A."/>
            <person name="Clavel T."/>
        </authorList>
    </citation>
    <scope>NUCLEOTIDE SEQUENCE [LARGE SCALE GENOMIC DNA]</scope>
    <source>
        <strain evidence="1 2">WCA-383-APC-5B</strain>
    </source>
</reference>
<keyword evidence="2" id="KW-1185">Reference proteome</keyword>
<organism evidence="1 2">
    <name type="scientific">Inconstantimicrobium porci</name>
    <dbReference type="NCBI Taxonomy" id="2652291"/>
    <lineage>
        <taxon>Bacteria</taxon>
        <taxon>Bacillati</taxon>
        <taxon>Bacillota</taxon>
        <taxon>Clostridia</taxon>
        <taxon>Eubacteriales</taxon>
        <taxon>Clostridiaceae</taxon>
        <taxon>Inconstantimicrobium</taxon>
    </lineage>
</organism>
<evidence type="ECO:0008006" key="3">
    <source>
        <dbReference type="Google" id="ProtNLM"/>
    </source>
</evidence>
<evidence type="ECO:0000313" key="1">
    <source>
        <dbReference type="EMBL" id="MSR90569.1"/>
    </source>
</evidence>
<evidence type="ECO:0000313" key="2">
    <source>
        <dbReference type="Proteomes" id="UP000460287"/>
    </source>
</evidence>
<dbReference type="SUPFAM" id="SSF89550">
    <property type="entry name" value="PHP domain-like"/>
    <property type="match status" value="1"/>
</dbReference>
<accession>A0A7X2T0I8</accession>
<dbReference type="InterPro" id="IPR016195">
    <property type="entry name" value="Pol/histidinol_Pase-like"/>
</dbReference>
<dbReference type="AlphaFoldDB" id="A0A7X2T0I8"/>
<dbReference type="Proteomes" id="UP000460287">
    <property type="component" value="Unassembled WGS sequence"/>
</dbReference>